<keyword evidence="5 10" id="KW-0812">Transmembrane</keyword>
<dbReference type="PANTHER" id="PTHR33909">
    <property type="entry name" value="SEC TRANSLOCON ACCESSORY COMPLEX SUBUNIT YAJC"/>
    <property type="match status" value="1"/>
</dbReference>
<evidence type="ECO:0000256" key="6">
    <source>
        <dbReference type="ARBA" id="ARBA00022927"/>
    </source>
</evidence>
<evidence type="ECO:0000256" key="8">
    <source>
        <dbReference type="ARBA" id="ARBA00023010"/>
    </source>
</evidence>
<comment type="subcellular location">
    <subcellularLocation>
        <location evidence="1">Cell membrane</location>
        <topology evidence="1">Single-pass membrane protein</topology>
    </subcellularLocation>
</comment>
<feature type="transmembrane region" description="Helical" evidence="10">
    <location>
        <begin position="7"/>
        <end position="29"/>
    </location>
</feature>
<evidence type="ECO:0000256" key="9">
    <source>
        <dbReference type="ARBA" id="ARBA00023136"/>
    </source>
</evidence>
<evidence type="ECO:0000256" key="2">
    <source>
        <dbReference type="ARBA" id="ARBA00006742"/>
    </source>
</evidence>
<comment type="similarity">
    <text evidence="2">Belongs to the YajC family.</text>
</comment>
<dbReference type="GO" id="GO:0015031">
    <property type="term" value="P:protein transport"/>
    <property type="evidence" value="ECO:0007669"/>
    <property type="project" value="UniProtKB-KW"/>
</dbReference>
<keyword evidence="4" id="KW-1003">Cell membrane</keyword>
<protein>
    <submittedName>
        <fullName evidence="11">Preprotein translocase subunit</fullName>
    </submittedName>
</protein>
<keyword evidence="8" id="KW-0811">Translocation</keyword>
<keyword evidence="12" id="KW-1185">Reference proteome</keyword>
<evidence type="ECO:0000256" key="1">
    <source>
        <dbReference type="ARBA" id="ARBA00004162"/>
    </source>
</evidence>
<accession>A0A564SUM8</accession>
<dbReference type="NCBIfam" id="TIGR00739">
    <property type="entry name" value="yajC"/>
    <property type="match status" value="1"/>
</dbReference>
<keyword evidence="7 10" id="KW-1133">Transmembrane helix</keyword>
<sequence>MTINWEVIIWTCITLAVLMSIIGLILYAISARNVRSKRKELGEVHTELKVGSRIMFAGGVYGKVVGIDDEDTLRVEVAPKVVITISRYAVQSLLK</sequence>
<dbReference type="Proteomes" id="UP000406184">
    <property type="component" value="Unassembled WGS sequence"/>
</dbReference>
<proteinExistence type="inferred from homology"/>
<evidence type="ECO:0000256" key="5">
    <source>
        <dbReference type="ARBA" id="ARBA00022692"/>
    </source>
</evidence>
<dbReference type="RefSeq" id="WP_158398227.1">
    <property type="nucleotide sequence ID" value="NZ_CABHMY010000088.1"/>
</dbReference>
<evidence type="ECO:0000256" key="10">
    <source>
        <dbReference type="SAM" id="Phobius"/>
    </source>
</evidence>
<dbReference type="EMBL" id="CABHMY010000088">
    <property type="protein sequence ID" value="VUW98741.1"/>
    <property type="molecule type" value="Genomic_DNA"/>
</dbReference>
<reference evidence="11 12" key="1">
    <citation type="submission" date="2019-07" db="EMBL/GenBank/DDBJ databases">
        <authorList>
            <person name="Hibberd C M."/>
            <person name="Gehrig L. J."/>
            <person name="Chang H.-W."/>
            <person name="Venkatesh S."/>
        </authorList>
    </citation>
    <scope>NUCLEOTIDE SEQUENCE [LARGE SCALE GENOMIC DNA]</scope>
    <source>
        <strain evidence="11">Faecalibacterium_prausnitzii_JG_BgPS064</strain>
    </source>
</reference>
<evidence type="ECO:0000256" key="3">
    <source>
        <dbReference type="ARBA" id="ARBA00022448"/>
    </source>
</evidence>
<keyword evidence="6" id="KW-0653">Protein transport</keyword>
<name>A0A564SUM8_9FIRM</name>
<dbReference type="AlphaFoldDB" id="A0A564SUM8"/>
<evidence type="ECO:0000256" key="4">
    <source>
        <dbReference type="ARBA" id="ARBA00022475"/>
    </source>
</evidence>
<organism evidence="11 12">
    <name type="scientific">Faecalibacterium prausnitzii</name>
    <dbReference type="NCBI Taxonomy" id="853"/>
    <lineage>
        <taxon>Bacteria</taxon>
        <taxon>Bacillati</taxon>
        <taxon>Bacillota</taxon>
        <taxon>Clostridia</taxon>
        <taxon>Eubacteriales</taxon>
        <taxon>Oscillospiraceae</taxon>
        <taxon>Faecalibacterium</taxon>
    </lineage>
</organism>
<evidence type="ECO:0000256" key="7">
    <source>
        <dbReference type="ARBA" id="ARBA00022989"/>
    </source>
</evidence>
<evidence type="ECO:0000313" key="11">
    <source>
        <dbReference type="EMBL" id="VUW98741.1"/>
    </source>
</evidence>
<keyword evidence="3" id="KW-0813">Transport</keyword>
<evidence type="ECO:0000313" key="12">
    <source>
        <dbReference type="Proteomes" id="UP000406184"/>
    </source>
</evidence>
<dbReference type="SMART" id="SM01323">
    <property type="entry name" value="YajC"/>
    <property type="match status" value="1"/>
</dbReference>
<dbReference type="InterPro" id="IPR003849">
    <property type="entry name" value="Preprotein_translocase_YajC"/>
</dbReference>
<keyword evidence="9 10" id="KW-0472">Membrane</keyword>
<gene>
    <name evidence="11" type="ORF">FPPS064S07_02480</name>
</gene>
<dbReference type="Pfam" id="PF02699">
    <property type="entry name" value="YajC"/>
    <property type="match status" value="1"/>
</dbReference>
<dbReference type="PANTHER" id="PTHR33909:SF1">
    <property type="entry name" value="SEC TRANSLOCON ACCESSORY COMPLEX SUBUNIT YAJC"/>
    <property type="match status" value="1"/>
</dbReference>
<dbReference type="GO" id="GO:0005886">
    <property type="term" value="C:plasma membrane"/>
    <property type="evidence" value="ECO:0007669"/>
    <property type="project" value="UniProtKB-SubCell"/>
</dbReference>